<dbReference type="InterPro" id="IPR036113">
    <property type="entry name" value="Asp/Glu-ADT_sf_sub_c"/>
</dbReference>
<gene>
    <name evidence="1" type="ORF">METZ01_LOCUS185375</name>
</gene>
<dbReference type="EMBL" id="UINC01037274">
    <property type="protein sequence ID" value="SVB32521.1"/>
    <property type="molecule type" value="Genomic_DNA"/>
</dbReference>
<sequence>MTDLTKEEVKSLGKAAGIELQEPHLTEVTYNINALRELLDQIQPEGLETIEPLPIIHPYDLEEMLEQDNG</sequence>
<evidence type="ECO:0000313" key="1">
    <source>
        <dbReference type="EMBL" id="SVB32521.1"/>
    </source>
</evidence>
<reference evidence="1" key="1">
    <citation type="submission" date="2018-05" db="EMBL/GenBank/DDBJ databases">
        <authorList>
            <person name="Lanie J.A."/>
            <person name="Ng W.-L."/>
            <person name="Kazmierczak K.M."/>
            <person name="Andrzejewski T.M."/>
            <person name="Davidsen T.M."/>
            <person name="Wayne K.J."/>
            <person name="Tettelin H."/>
            <person name="Glass J.I."/>
            <person name="Rusch D."/>
            <person name="Podicherti R."/>
            <person name="Tsui H.-C.T."/>
            <person name="Winkler M.E."/>
        </authorList>
    </citation>
    <scope>NUCLEOTIDE SEQUENCE</scope>
</reference>
<organism evidence="1">
    <name type="scientific">marine metagenome</name>
    <dbReference type="NCBI Taxonomy" id="408172"/>
    <lineage>
        <taxon>unclassified sequences</taxon>
        <taxon>metagenomes</taxon>
        <taxon>ecological metagenomes</taxon>
    </lineage>
</organism>
<dbReference type="GO" id="GO:0006450">
    <property type="term" value="P:regulation of translational fidelity"/>
    <property type="evidence" value="ECO:0007669"/>
    <property type="project" value="InterPro"/>
</dbReference>
<protein>
    <submittedName>
        <fullName evidence="1">Uncharacterized protein</fullName>
    </submittedName>
</protein>
<accession>A0A382D481</accession>
<proteinExistence type="predicted"/>
<name>A0A382D481_9ZZZZ</name>
<dbReference type="AlphaFoldDB" id="A0A382D481"/>
<dbReference type="SUPFAM" id="SSF141000">
    <property type="entry name" value="Glu-tRNAGln amidotransferase C subunit"/>
    <property type="match status" value="1"/>
</dbReference>